<evidence type="ECO:0000313" key="1">
    <source>
        <dbReference type="EMBL" id="CAD8172464.1"/>
    </source>
</evidence>
<comment type="caution">
    <text evidence="1">The sequence shown here is derived from an EMBL/GenBank/DDBJ whole genome shotgun (WGS) entry which is preliminary data.</text>
</comment>
<protein>
    <submittedName>
        <fullName evidence="1">Uncharacterized protein</fullName>
    </submittedName>
</protein>
<gene>
    <name evidence="1" type="ORF">PPENT_87.1.T0570106</name>
</gene>
<dbReference type="EMBL" id="CAJJDO010000057">
    <property type="protein sequence ID" value="CAD8172464.1"/>
    <property type="molecule type" value="Genomic_DNA"/>
</dbReference>
<accession>A0A8S1V6K7</accession>
<sequence>MRMYTPVSNLVEREVKQDYRLFLKKNSEINISLIQNNQDIILLFTIQIDEINCLLIHLYFYHFELEKEILQVNIWHQWKLNVY</sequence>
<dbReference type="Proteomes" id="UP000689195">
    <property type="component" value="Unassembled WGS sequence"/>
</dbReference>
<reference evidence="1" key="1">
    <citation type="submission" date="2021-01" db="EMBL/GenBank/DDBJ databases">
        <authorList>
            <consortium name="Genoscope - CEA"/>
            <person name="William W."/>
        </authorList>
    </citation>
    <scope>NUCLEOTIDE SEQUENCE</scope>
</reference>
<evidence type="ECO:0000313" key="2">
    <source>
        <dbReference type="Proteomes" id="UP000689195"/>
    </source>
</evidence>
<proteinExistence type="predicted"/>
<keyword evidence="2" id="KW-1185">Reference proteome</keyword>
<dbReference type="AlphaFoldDB" id="A0A8S1V6K7"/>
<organism evidence="1 2">
    <name type="scientific">Paramecium pentaurelia</name>
    <dbReference type="NCBI Taxonomy" id="43138"/>
    <lineage>
        <taxon>Eukaryota</taxon>
        <taxon>Sar</taxon>
        <taxon>Alveolata</taxon>
        <taxon>Ciliophora</taxon>
        <taxon>Intramacronucleata</taxon>
        <taxon>Oligohymenophorea</taxon>
        <taxon>Peniculida</taxon>
        <taxon>Parameciidae</taxon>
        <taxon>Paramecium</taxon>
    </lineage>
</organism>
<name>A0A8S1V6K7_9CILI</name>